<gene>
    <name evidence="4" type="ORF">FKG95_00945</name>
</gene>
<evidence type="ECO:0000313" key="5">
    <source>
        <dbReference type="Proteomes" id="UP000315252"/>
    </source>
</evidence>
<sequence length="279" mass="29524">MLKGIKTAALAVALGTAAFASGGAKDVEAKRLLITFENLAQNGGFFFTPVYGAFHDNSGFDIFNVGEAASPVFERLAEDGTFTQLRDDRVANFPDSQGFALNAGVGPIGPQSSVSFEIDVDGNINTHFVFATMLIPSQDAFIGLDDSVELFDSNGSFISPFSLTFDRTDIYDAGTEDNADNSAVAFLNQAAPDTGVSENGVIGLHEGLSAEILDAGFVGPNGDIPFSRDAADFLRDDFGPFARLTVTAVDVPEPSTIAMFGFGLLGFAALRHRRQRKAA</sequence>
<dbReference type="OrthoDB" id="7366341at2"/>
<dbReference type="EMBL" id="VHSH01000001">
    <property type="protein sequence ID" value="TQV83198.1"/>
    <property type="molecule type" value="Genomic_DNA"/>
</dbReference>
<name>A0A545U177_9PROT</name>
<comment type="caution">
    <text evidence="4">The sequence shown here is derived from an EMBL/GenBank/DDBJ whole genome shotgun (WGS) entry which is preliminary data.</text>
</comment>
<feature type="domain" description="Spondin" evidence="2">
    <location>
        <begin position="47"/>
        <end position="179"/>
    </location>
</feature>
<evidence type="ECO:0000259" key="2">
    <source>
        <dbReference type="Pfam" id="PF06468"/>
    </source>
</evidence>
<feature type="domain" description="Ice-binding protein C-terminal" evidence="3">
    <location>
        <begin position="250"/>
        <end position="274"/>
    </location>
</feature>
<dbReference type="Pfam" id="PF07589">
    <property type="entry name" value="PEP-CTERM"/>
    <property type="match status" value="1"/>
</dbReference>
<dbReference type="InterPro" id="IPR038678">
    <property type="entry name" value="Spondin_N_sf"/>
</dbReference>
<keyword evidence="1" id="KW-0732">Signal</keyword>
<organism evidence="4 5">
    <name type="scientific">Denitrobaculum tricleocarpae</name>
    <dbReference type="NCBI Taxonomy" id="2591009"/>
    <lineage>
        <taxon>Bacteria</taxon>
        <taxon>Pseudomonadati</taxon>
        <taxon>Pseudomonadota</taxon>
        <taxon>Alphaproteobacteria</taxon>
        <taxon>Rhodospirillales</taxon>
        <taxon>Rhodospirillaceae</taxon>
        <taxon>Denitrobaculum</taxon>
    </lineage>
</organism>
<dbReference type="Pfam" id="PF06468">
    <property type="entry name" value="Spond_N"/>
    <property type="match status" value="1"/>
</dbReference>
<evidence type="ECO:0000259" key="3">
    <source>
        <dbReference type="Pfam" id="PF07589"/>
    </source>
</evidence>
<dbReference type="NCBIfam" id="NF038123">
    <property type="entry name" value="NF038123_dom"/>
    <property type="match status" value="1"/>
</dbReference>
<dbReference type="NCBIfam" id="TIGR02595">
    <property type="entry name" value="PEP_CTERM"/>
    <property type="match status" value="1"/>
</dbReference>
<accession>A0A545U177</accession>
<protein>
    <submittedName>
        <fullName evidence="4">PEP-CTERM sorting domain-containing protein</fullName>
    </submittedName>
</protein>
<feature type="signal peptide" evidence="1">
    <location>
        <begin position="1"/>
        <end position="20"/>
    </location>
</feature>
<feature type="chain" id="PRO_5022145566" evidence="1">
    <location>
        <begin position="21"/>
        <end position="279"/>
    </location>
</feature>
<evidence type="ECO:0000256" key="1">
    <source>
        <dbReference type="SAM" id="SignalP"/>
    </source>
</evidence>
<evidence type="ECO:0000313" key="4">
    <source>
        <dbReference type="EMBL" id="TQV83198.1"/>
    </source>
</evidence>
<reference evidence="4 5" key="1">
    <citation type="submission" date="2019-06" db="EMBL/GenBank/DDBJ databases">
        <title>Whole genome sequence for Rhodospirillaceae sp. R148.</title>
        <authorList>
            <person name="Wang G."/>
        </authorList>
    </citation>
    <scope>NUCLEOTIDE SEQUENCE [LARGE SCALE GENOMIC DNA]</scope>
    <source>
        <strain evidence="4 5">R148</strain>
    </source>
</reference>
<dbReference type="RefSeq" id="WP_142894245.1">
    <property type="nucleotide sequence ID" value="NZ_ML660052.1"/>
</dbReference>
<dbReference type="InterPro" id="IPR013424">
    <property type="entry name" value="Ice-binding_C"/>
</dbReference>
<dbReference type="AlphaFoldDB" id="A0A545U177"/>
<dbReference type="Proteomes" id="UP000315252">
    <property type="component" value="Unassembled WGS sequence"/>
</dbReference>
<proteinExistence type="predicted"/>
<dbReference type="Gene3D" id="2.60.40.2130">
    <property type="entry name" value="F-spondin domain"/>
    <property type="match status" value="1"/>
</dbReference>
<keyword evidence="5" id="KW-1185">Reference proteome</keyword>
<dbReference type="InterPro" id="IPR009465">
    <property type="entry name" value="Spondin_N"/>
</dbReference>